<evidence type="ECO:0000313" key="3">
    <source>
        <dbReference type="Proteomes" id="UP000537131"/>
    </source>
</evidence>
<name>A0A7Y0HPR6_9CLOT</name>
<reference evidence="2 3" key="1">
    <citation type="submission" date="2020-06" db="EMBL/GenBank/DDBJ databases">
        <title>Complete Genome Sequence of Clostridium muelleri sp. nov. P21T, an Acid-Alcohol Producing Acetogen Isolated from Old Hay.</title>
        <authorList>
            <person name="Duncan K.E."/>
            <person name="Tanner R.S."/>
        </authorList>
    </citation>
    <scope>NUCLEOTIDE SEQUENCE [LARGE SCALE GENOMIC DNA]</scope>
    <source>
        <strain evidence="2 3">P21</strain>
    </source>
</reference>
<dbReference type="EMBL" id="JABBNI010000041">
    <property type="protein sequence ID" value="NMM64500.1"/>
    <property type="molecule type" value="Genomic_DNA"/>
</dbReference>
<dbReference type="InterPro" id="IPR050312">
    <property type="entry name" value="IolE/XylAMocC-like"/>
</dbReference>
<dbReference type="InterPro" id="IPR036237">
    <property type="entry name" value="Xyl_isomerase-like_sf"/>
</dbReference>
<dbReference type="SUPFAM" id="SSF51658">
    <property type="entry name" value="Xylose isomerase-like"/>
    <property type="match status" value="1"/>
</dbReference>
<dbReference type="AlphaFoldDB" id="A0A7Y0HPR6"/>
<evidence type="ECO:0000313" key="2">
    <source>
        <dbReference type="EMBL" id="NMM64500.1"/>
    </source>
</evidence>
<organism evidence="2 3">
    <name type="scientific">Clostridium muellerianum</name>
    <dbReference type="NCBI Taxonomy" id="2716538"/>
    <lineage>
        <taxon>Bacteria</taxon>
        <taxon>Bacillati</taxon>
        <taxon>Bacillota</taxon>
        <taxon>Clostridia</taxon>
        <taxon>Eubacteriales</taxon>
        <taxon>Clostridiaceae</taxon>
        <taxon>Clostridium</taxon>
    </lineage>
</organism>
<dbReference type="RefSeq" id="WP_169299096.1">
    <property type="nucleotide sequence ID" value="NZ_JABBNI010000041.1"/>
</dbReference>
<gene>
    <name evidence="2" type="ORF">HBE96_17945</name>
</gene>
<dbReference type="Pfam" id="PF01261">
    <property type="entry name" value="AP_endonuc_2"/>
    <property type="match status" value="1"/>
</dbReference>
<protein>
    <submittedName>
        <fullName evidence="2">Sugar phosphate isomerase/epimerase</fullName>
    </submittedName>
</protein>
<dbReference type="Proteomes" id="UP000537131">
    <property type="component" value="Unassembled WGS sequence"/>
</dbReference>
<feature type="domain" description="Xylose isomerase-like TIM barrel" evidence="1">
    <location>
        <begin position="45"/>
        <end position="244"/>
    </location>
</feature>
<sequence length="273" mass="32083">MNIYISTNMYKPSELEKVFQLIRKVNDPSVGIELFPEWHDKQFIYTLRHNLDKLKKSPSTLHGPYYYTEHSKKNGTIEYERSQEYFKRTFELAKKINSKYIVYHHNNCEVKPEDRMEMVNNSTENLMELNLLAKEYNIGIVVENAGVISRNNVLFNEEEFIEMARSIDNNILIDVGHAFANNWNLVKVISELKDKIVSYHLHNNNGVEDNHNRIRDGKLNIDDFFQSYAKYTPNAALVIEYSKNCSRYMEDILEDVKEIKKITADKVKFPSAI</sequence>
<dbReference type="GO" id="GO:0016853">
    <property type="term" value="F:isomerase activity"/>
    <property type="evidence" value="ECO:0007669"/>
    <property type="project" value="UniProtKB-KW"/>
</dbReference>
<evidence type="ECO:0000259" key="1">
    <source>
        <dbReference type="Pfam" id="PF01261"/>
    </source>
</evidence>
<accession>A0A7Y0HPR6</accession>
<comment type="caution">
    <text evidence="2">The sequence shown here is derived from an EMBL/GenBank/DDBJ whole genome shotgun (WGS) entry which is preliminary data.</text>
</comment>
<keyword evidence="2" id="KW-0413">Isomerase</keyword>
<keyword evidence="3" id="KW-1185">Reference proteome</keyword>
<proteinExistence type="predicted"/>
<dbReference type="InterPro" id="IPR013022">
    <property type="entry name" value="Xyl_isomerase-like_TIM-brl"/>
</dbReference>
<dbReference type="PANTHER" id="PTHR12110">
    <property type="entry name" value="HYDROXYPYRUVATE ISOMERASE"/>
    <property type="match status" value="1"/>
</dbReference>
<dbReference type="Gene3D" id="3.20.20.150">
    <property type="entry name" value="Divalent-metal-dependent TIM barrel enzymes"/>
    <property type="match status" value="1"/>
</dbReference>